<dbReference type="GO" id="GO:0015179">
    <property type="term" value="F:L-amino acid transmembrane transporter activity"/>
    <property type="evidence" value="ECO:0007669"/>
    <property type="project" value="TreeGrafter"/>
</dbReference>
<keyword evidence="2 5" id="KW-0812">Transmembrane</keyword>
<feature type="domain" description="Amino acid transporter transmembrane" evidence="6">
    <location>
        <begin position="76"/>
        <end position="475"/>
    </location>
</feature>
<evidence type="ECO:0000256" key="1">
    <source>
        <dbReference type="ARBA" id="ARBA00004141"/>
    </source>
</evidence>
<evidence type="ECO:0000256" key="5">
    <source>
        <dbReference type="SAM" id="Phobius"/>
    </source>
</evidence>
<feature type="transmembrane region" description="Helical" evidence="5">
    <location>
        <begin position="394"/>
        <end position="411"/>
    </location>
</feature>
<feature type="transmembrane region" description="Helical" evidence="5">
    <location>
        <begin position="305"/>
        <end position="330"/>
    </location>
</feature>
<dbReference type="PANTHER" id="PTHR22950">
    <property type="entry name" value="AMINO ACID TRANSPORTER"/>
    <property type="match status" value="1"/>
</dbReference>
<dbReference type="Pfam" id="PF01490">
    <property type="entry name" value="Aa_trans"/>
    <property type="match status" value="1"/>
</dbReference>
<dbReference type="PANTHER" id="PTHR22950:SF460">
    <property type="entry name" value="PROTON-COUPLED AMINO ACID TRANSPORTER 4-LIKE PROTEIN"/>
    <property type="match status" value="1"/>
</dbReference>
<feature type="transmembrane region" description="Helical" evidence="5">
    <location>
        <begin position="458"/>
        <end position="477"/>
    </location>
</feature>
<name>A0AAN9U1X9_9HEMI</name>
<feature type="transmembrane region" description="Helical" evidence="5">
    <location>
        <begin position="109"/>
        <end position="130"/>
    </location>
</feature>
<organism evidence="7 8">
    <name type="scientific">Parthenolecanium corni</name>
    <dbReference type="NCBI Taxonomy" id="536013"/>
    <lineage>
        <taxon>Eukaryota</taxon>
        <taxon>Metazoa</taxon>
        <taxon>Ecdysozoa</taxon>
        <taxon>Arthropoda</taxon>
        <taxon>Hexapoda</taxon>
        <taxon>Insecta</taxon>
        <taxon>Pterygota</taxon>
        <taxon>Neoptera</taxon>
        <taxon>Paraneoptera</taxon>
        <taxon>Hemiptera</taxon>
        <taxon>Sternorrhyncha</taxon>
        <taxon>Coccoidea</taxon>
        <taxon>Coccidae</taxon>
        <taxon>Parthenolecanium</taxon>
    </lineage>
</organism>
<dbReference type="EMBL" id="JBBCAQ010000004">
    <property type="protein sequence ID" value="KAK7604169.1"/>
    <property type="molecule type" value="Genomic_DNA"/>
</dbReference>
<comment type="subcellular location">
    <subcellularLocation>
        <location evidence="1">Membrane</location>
        <topology evidence="1">Multi-pass membrane protein</topology>
    </subcellularLocation>
</comment>
<dbReference type="GO" id="GO:0005774">
    <property type="term" value="C:vacuolar membrane"/>
    <property type="evidence" value="ECO:0007669"/>
    <property type="project" value="TreeGrafter"/>
</dbReference>
<accession>A0AAN9U1X9</accession>
<reference evidence="7 8" key="1">
    <citation type="submission" date="2024-03" db="EMBL/GenBank/DDBJ databases">
        <title>Adaptation during the transition from Ophiocordyceps entomopathogen to insect associate is accompanied by gene loss and intensified selection.</title>
        <authorList>
            <person name="Ward C.M."/>
            <person name="Onetto C.A."/>
            <person name="Borneman A.R."/>
        </authorList>
    </citation>
    <scope>NUCLEOTIDE SEQUENCE [LARGE SCALE GENOMIC DNA]</scope>
    <source>
        <strain evidence="7">AWRI1</strain>
        <tissue evidence="7">Single Adult Female</tissue>
    </source>
</reference>
<feature type="transmembrane region" description="Helical" evidence="5">
    <location>
        <begin position="171"/>
        <end position="191"/>
    </location>
</feature>
<evidence type="ECO:0000256" key="3">
    <source>
        <dbReference type="ARBA" id="ARBA00022989"/>
    </source>
</evidence>
<dbReference type="InterPro" id="IPR013057">
    <property type="entry name" value="AA_transpt_TM"/>
</dbReference>
<feature type="transmembrane region" description="Helical" evidence="5">
    <location>
        <begin position="238"/>
        <end position="255"/>
    </location>
</feature>
<proteinExistence type="predicted"/>
<keyword evidence="3 5" id="KW-1133">Transmembrane helix</keyword>
<protein>
    <recommendedName>
        <fullName evidence="6">Amino acid transporter transmembrane domain-containing protein</fullName>
    </recommendedName>
</protein>
<keyword evidence="4 5" id="KW-0472">Membrane</keyword>
<evidence type="ECO:0000256" key="4">
    <source>
        <dbReference type="ARBA" id="ARBA00023136"/>
    </source>
</evidence>
<feature type="transmembrane region" description="Helical" evidence="5">
    <location>
        <begin position="84"/>
        <end position="103"/>
    </location>
</feature>
<comment type="caution">
    <text evidence="7">The sequence shown here is derived from an EMBL/GenBank/DDBJ whole genome shotgun (WGS) entry which is preliminary data.</text>
</comment>
<feature type="transmembrane region" description="Helical" evidence="5">
    <location>
        <begin position="203"/>
        <end position="226"/>
    </location>
</feature>
<evidence type="ECO:0000256" key="2">
    <source>
        <dbReference type="ARBA" id="ARBA00022692"/>
    </source>
</evidence>
<evidence type="ECO:0000259" key="6">
    <source>
        <dbReference type="Pfam" id="PF01490"/>
    </source>
</evidence>
<sequence>MRTNPSEEKKTPIITTYCSKNRNHDNISDLVLVKYKCQTNGVPVTTSNGSTLPLVPETNNDAESGYNPFQHRLVPHSTTNFETLIHLLKGSLGTGILAMPLAFRNAGLFFGLIATFAIGFICTYCIHVLVRCSHVLCQRMKVPSLSFADIAENAFLSGSPRVRKYSGLARGLVDLFLCIDLLGCCCVYIVFVAKNLKQVGDQYHYEFSINSWIFILMIPLIVLNLIRSLKFLAPFSMIANLFTGAAMCITFYYVFQDLPSVGARPQMAEWTQLPLFFGTAIFALEGIGVVMPLENNMKTPQSFLGCPGVLNFGMFVVVLLYSGFGFFGYLRYGDHTEGSITLNLPDDEKLAQSVKVMIAIAILITYSLQFYVPMEIIWKSVKPRFSSNHIRYEYLLRVVLVICTVIIAAVVPQLGPFISLIGAVCLSMLGMIFPSVIELVTYQSDSSRKCSYTMIIKNILIISFGILGFVTGAYSSLKEIIEEHFPHSKH</sequence>
<feature type="transmembrane region" description="Helical" evidence="5">
    <location>
        <begin position="417"/>
        <end position="437"/>
    </location>
</feature>
<dbReference type="Proteomes" id="UP001367676">
    <property type="component" value="Unassembled WGS sequence"/>
</dbReference>
<keyword evidence="8" id="KW-1185">Reference proteome</keyword>
<dbReference type="AlphaFoldDB" id="A0AAN9U1X9"/>
<feature type="transmembrane region" description="Helical" evidence="5">
    <location>
        <begin position="275"/>
        <end position="293"/>
    </location>
</feature>
<evidence type="ECO:0000313" key="8">
    <source>
        <dbReference type="Proteomes" id="UP001367676"/>
    </source>
</evidence>
<evidence type="ECO:0000313" key="7">
    <source>
        <dbReference type="EMBL" id="KAK7604169.1"/>
    </source>
</evidence>
<gene>
    <name evidence="7" type="ORF">V9T40_004442</name>
</gene>
<feature type="transmembrane region" description="Helical" evidence="5">
    <location>
        <begin position="350"/>
        <end position="373"/>
    </location>
</feature>